<evidence type="ECO:0000256" key="8">
    <source>
        <dbReference type="SAM" id="MobiDB-lite"/>
    </source>
</evidence>
<organism evidence="11 12">
    <name type="scientific">Streptomyces kasugaensis</name>
    <dbReference type="NCBI Taxonomy" id="1946"/>
    <lineage>
        <taxon>Bacteria</taxon>
        <taxon>Bacillati</taxon>
        <taxon>Actinomycetota</taxon>
        <taxon>Actinomycetes</taxon>
        <taxon>Kitasatosporales</taxon>
        <taxon>Streptomycetaceae</taxon>
        <taxon>Streptomyces</taxon>
    </lineage>
</organism>
<evidence type="ECO:0000256" key="7">
    <source>
        <dbReference type="RuleBase" id="RU003733"/>
    </source>
</evidence>
<keyword evidence="2 7" id="KW-0808">Transferase</keyword>
<dbReference type="Gene3D" id="3.30.420.40">
    <property type="match status" value="2"/>
</dbReference>
<gene>
    <name evidence="11" type="ORF">EYS09_25865</name>
</gene>
<dbReference type="PANTHER" id="PTHR10196:SF69">
    <property type="entry name" value="GLYCEROL KINASE"/>
    <property type="match status" value="1"/>
</dbReference>
<evidence type="ECO:0000256" key="3">
    <source>
        <dbReference type="ARBA" id="ARBA00022741"/>
    </source>
</evidence>
<dbReference type="InterPro" id="IPR018484">
    <property type="entry name" value="FGGY_N"/>
</dbReference>
<dbReference type="GO" id="GO:0005524">
    <property type="term" value="F:ATP binding"/>
    <property type="evidence" value="ECO:0007669"/>
    <property type="project" value="UniProtKB-KW"/>
</dbReference>
<dbReference type="SUPFAM" id="SSF53067">
    <property type="entry name" value="Actin-like ATPase domain"/>
    <property type="match status" value="2"/>
</dbReference>
<evidence type="ECO:0000313" key="12">
    <source>
        <dbReference type="Proteomes" id="UP000292452"/>
    </source>
</evidence>
<comment type="similarity">
    <text evidence="1 7">Belongs to the FGGY kinase family.</text>
</comment>
<dbReference type="PIRSF" id="PIRSF000538">
    <property type="entry name" value="GlpK"/>
    <property type="match status" value="1"/>
</dbReference>
<reference evidence="11 12" key="1">
    <citation type="submission" date="2019-02" db="EMBL/GenBank/DDBJ databases">
        <title>Draft Genome Sequence of Streptomyces sp. AM-2504, identified by 16S rRNA comparative analysis as a Streptomyces Kasugaensis strain.</title>
        <authorList>
            <person name="Napolioni V."/>
            <person name="Giuliodori A.M."/>
            <person name="Spurio R."/>
            <person name="Fabbretti A."/>
        </authorList>
    </citation>
    <scope>NUCLEOTIDE SEQUENCE [LARGE SCALE GENOMIC DNA]</scope>
    <source>
        <strain evidence="11 12">AM-2504</strain>
    </source>
</reference>
<evidence type="ECO:0000256" key="1">
    <source>
        <dbReference type="ARBA" id="ARBA00009156"/>
    </source>
</evidence>
<evidence type="ECO:0000256" key="6">
    <source>
        <dbReference type="ARBA" id="ARBA00043149"/>
    </source>
</evidence>
<accession>A0A4Q9HPL6</accession>
<evidence type="ECO:0000256" key="4">
    <source>
        <dbReference type="ARBA" id="ARBA00022777"/>
    </source>
</evidence>
<dbReference type="GO" id="GO:0005829">
    <property type="term" value="C:cytosol"/>
    <property type="evidence" value="ECO:0007669"/>
    <property type="project" value="TreeGrafter"/>
</dbReference>
<feature type="domain" description="Carbohydrate kinase FGGY C-terminal" evidence="10">
    <location>
        <begin position="282"/>
        <end position="475"/>
    </location>
</feature>
<dbReference type="PANTHER" id="PTHR10196">
    <property type="entry name" value="SUGAR KINASE"/>
    <property type="match status" value="1"/>
</dbReference>
<evidence type="ECO:0000313" key="11">
    <source>
        <dbReference type="EMBL" id="TBO56828.1"/>
    </source>
</evidence>
<dbReference type="Pfam" id="PF02782">
    <property type="entry name" value="FGGY_C"/>
    <property type="match status" value="1"/>
</dbReference>
<keyword evidence="5" id="KW-0067">ATP-binding</keyword>
<dbReference type="GO" id="GO:0019563">
    <property type="term" value="P:glycerol catabolic process"/>
    <property type="evidence" value="ECO:0007669"/>
    <property type="project" value="TreeGrafter"/>
</dbReference>
<feature type="domain" description="Carbohydrate kinase FGGY N-terminal" evidence="9">
    <location>
        <begin position="28"/>
        <end position="271"/>
    </location>
</feature>
<evidence type="ECO:0000256" key="2">
    <source>
        <dbReference type="ARBA" id="ARBA00022679"/>
    </source>
</evidence>
<feature type="region of interest" description="Disordered" evidence="8">
    <location>
        <begin position="1"/>
        <end position="25"/>
    </location>
</feature>
<keyword evidence="12" id="KW-1185">Reference proteome</keyword>
<dbReference type="InterPro" id="IPR000577">
    <property type="entry name" value="Carb_kinase_FGGY"/>
</dbReference>
<evidence type="ECO:0000256" key="5">
    <source>
        <dbReference type="ARBA" id="ARBA00022840"/>
    </source>
</evidence>
<dbReference type="GO" id="GO:0004370">
    <property type="term" value="F:glycerol kinase activity"/>
    <property type="evidence" value="ECO:0007669"/>
    <property type="project" value="TreeGrafter"/>
</dbReference>
<keyword evidence="4 7" id="KW-0418">Kinase</keyword>
<name>A0A4Q9HPL6_STRKA</name>
<sequence length="532" mass="56326">MTQTFPGPEHTTGPHLAPPHGGGRRLGVLAVDEGTTGTRAGVVLDSGAAGPVRYRPIKVARPDAHSVEQDPMEIWTATLEVCRQALAEARAEGIEIRALALSTQRATAMLWDRVTGRPLLPAVVWQDRRYAQELLAFEAAWDQVLIGRTGRPVGSRAPFYWAARQLAEHPAVRDAHRAGRLVFGTVDTWLIWQLTGGAVHATTATNACSTGGYLLERHAWDEEWIAHQGFPPELLPRLCADDAGFGTTDPAVLGVRVPIAASMGDQHAALIALGGLAAGHGMCVYGTGAFVDVATGHRPALPRPGISGVLAQPGWRQGTTTQYSLEAYSSTTGSALRWLCDDLGFFTSPQEIGELAGRAEGAPASGAWFIPALVGVRTPDWHPEAAAALGGLTLATGRADVARAVFDGIAHSVCDLIDGVAGTMGAPFRQLRVGGGVSGSDPLMRIQADLTGLPLERVTDSATASLRGTAYLAGVHEGLWSSLTEVVEAQPRGEIFEPATGPDERAERRAWWRELMARHLHPPGRGAAPDGP</sequence>
<dbReference type="InterPro" id="IPR043129">
    <property type="entry name" value="ATPase_NBD"/>
</dbReference>
<dbReference type="AlphaFoldDB" id="A0A4Q9HPL6"/>
<evidence type="ECO:0000259" key="10">
    <source>
        <dbReference type="Pfam" id="PF02782"/>
    </source>
</evidence>
<dbReference type="Proteomes" id="UP000292452">
    <property type="component" value="Unassembled WGS sequence"/>
</dbReference>
<dbReference type="Pfam" id="PF00370">
    <property type="entry name" value="FGGY_N"/>
    <property type="match status" value="1"/>
</dbReference>
<evidence type="ECO:0000259" key="9">
    <source>
        <dbReference type="Pfam" id="PF00370"/>
    </source>
</evidence>
<protein>
    <recommendedName>
        <fullName evidence="6">ATP:glycerol 3-phosphotransferase</fullName>
    </recommendedName>
</protein>
<dbReference type="PROSITE" id="PS00445">
    <property type="entry name" value="FGGY_KINASES_2"/>
    <property type="match status" value="1"/>
</dbReference>
<dbReference type="InterPro" id="IPR018485">
    <property type="entry name" value="FGGY_C"/>
</dbReference>
<dbReference type="EMBL" id="SIXH01000289">
    <property type="protein sequence ID" value="TBO56828.1"/>
    <property type="molecule type" value="Genomic_DNA"/>
</dbReference>
<comment type="caution">
    <text evidence="11">The sequence shown here is derived from an EMBL/GenBank/DDBJ whole genome shotgun (WGS) entry which is preliminary data.</text>
</comment>
<proteinExistence type="inferred from homology"/>
<dbReference type="RefSeq" id="WP_131125049.1">
    <property type="nucleotide sequence ID" value="NZ_SIXH01000289.1"/>
</dbReference>
<dbReference type="InterPro" id="IPR018483">
    <property type="entry name" value="Carb_kinase_FGGY_CS"/>
</dbReference>
<keyword evidence="3" id="KW-0547">Nucleotide-binding</keyword>